<name>A0A5C0VIL9_9SPHI</name>
<reference evidence="2 3" key="1">
    <citation type="submission" date="2019-08" db="EMBL/GenBank/DDBJ databases">
        <title>Pedobacter sp. nov., isolated from Han river, South Korea.</title>
        <authorList>
            <person name="Lee D.-H."/>
            <person name="Kim Y.-S."/>
            <person name="Hwang E.-M."/>
            <person name="Le Tran T.C."/>
            <person name="Cha C.-J."/>
        </authorList>
    </citation>
    <scope>NUCLEOTIDE SEQUENCE [LARGE SCALE GENOMIC DNA]</scope>
    <source>
        <strain evidence="2 3">CJ43</strain>
    </source>
</reference>
<dbReference type="KEGG" id="pej:FYC62_07595"/>
<organism evidence="2 3">
    <name type="scientific">Pedobacter aquae</name>
    <dbReference type="NCBI Taxonomy" id="2605747"/>
    <lineage>
        <taxon>Bacteria</taxon>
        <taxon>Pseudomonadati</taxon>
        <taxon>Bacteroidota</taxon>
        <taxon>Sphingobacteriia</taxon>
        <taxon>Sphingobacteriales</taxon>
        <taxon>Sphingobacteriaceae</taxon>
        <taxon>Pedobacter</taxon>
    </lineage>
</organism>
<dbReference type="InterPro" id="IPR030395">
    <property type="entry name" value="GP_PDE_dom"/>
</dbReference>
<dbReference type="Proteomes" id="UP000323653">
    <property type="component" value="Chromosome"/>
</dbReference>
<protein>
    <submittedName>
        <fullName evidence="2">Glycerophosphodiester phosphodiesterase</fullName>
    </submittedName>
</protein>
<evidence type="ECO:0000313" key="3">
    <source>
        <dbReference type="Proteomes" id="UP000323653"/>
    </source>
</evidence>
<dbReference type="Pfam" id="PF03009">
    <property type="entry name" value="GDPD"/>
    <property type="match status" value="1"/>
</dbReference>
<dbReference type="GO" id="GO:0006629">
    <property type="term" value="P:lipid metabolic process"/>
    <property type="evidence" value="ECO:0007669"/>
    <property type="project" value="InterPro"/>
</dbReference>
<dbReference type="PANTHER" id="PTHR46211:SF1">
    <property type="entry name" value="GLYCEROPHOSPHODIESTER PHOSPHODIESTERASE, CYTOPLASMIC"/>
    <property type="match status" value="1"/>
</dbReference>
<dbReference type="EMBL" id="CP043329">
    <property type="protein sequence ID" value="QEK51541.1"/>
    <property type="molecule type" value="Genomic_DNA"/>
</dbReference>
<proteinExistence type="predicted"/>
<accession>A0A5C0VIL9</accession>
<dbReference type="AlphaFoldDB" id="A0A5C0VIL9"/>
<gene>
    <name evidence="2" type="ORF">FYC62_07595</name>
</gene>
<sequence>MKKSIISTLILGIIVFTMTSCAMLNRNSEIQSSVYNPVIAHRGAWKALQLPQNSIASLNQAIALKCYGSEFDVHLTKDNILVVNHDHDFFGINIEQVTYEELLTKKLSNGESIPTAEAYLKAGLKQKQTKLILELKPSKLGKERTLEAAERVVKLIKKLKAENMVEYISFSYDALTKIKDLLPKAKVAYLNGGIAPQQLKQDGIDGLDYHFSEYKKNPTWINDAHQLGLTINAWTVNNPMDMKNLIAQKVAFITTDEPELLIKVLAEK</sequence>
<dbReference type="Gene3D" id="3.20.20.190">
    <property type="entry name" value="Phosphatidylinositol (PI) phosphodiesterase"/>
    <property type="match status" value="1"/>
</dbReference>
<dbReference type="PROSITE" id="PS51257">
    <property type="entry name" value="PROKAR_LIPOPROTEIN"/>
    <property type="match status" value="1"/>
</dbReference>
<dbReference type="InterPro" id="IPR017946">
    <property type="entry name" value="PLC-like_Pdiesterase_TIM-brl"/>
</dbReference>
<keyword evidence="3" id="KW-1185">Reference proteome</keyword>
<dbReference type="RefSeq" id="WP_149074521.1">
    <property type="nucleotide sequence ID" value="NZ_CP043329.1"/>
</dbReference>
<dbReference type="PROSITE" id="PS51704">
    <property type="entry name" value="GP_PDE"/>
    <property type="match status" value="1"/>
</dbReference>
<evidence type="ECO:0000259" key="1">
    <source>
        <dbReference type="PROSITE" id="PS51704"/>
    </source>
</evidence>
<feature type="domain" description="GP-PDE" evidence="1">
    <location>
        <begin position="36"/>
        <end position="265"/>
    </location>
</feature>
<dbReference type="GO" id="GO:0008081">
    <property type="term" value="F:phosphoric diester hydrolase activity"/>
    <property type="evidence" value="ECO:0007669"/>
    <property type="project" value="InterPro"/>
</dbReference>
<evidence type="ECO:0000313" key="2">
    <source>
        <dbReference type="EMBL" id="QEK51541.1"/>
    </source>
</evidence>
<dbReference type="PANTHER" id="PTHR46211">
    <property type="entry name" value="GLYCEROPHOSPHORYL DIESTER PHOSPHODIESTERASE"/>
    <property type="match status" value="1"/>
</dbReference>
<dbReference type="SUPFAM" id="SSF51695">
    <property type="entry name" value="PLC-like phosphodiesterases"/>
    <property type="match status" value="1"/>
</dbReference>